<name>A0ABW8KND0_9GAMM</name>
<dbReference type="EMBL" id="JADIKL010000015">
    <property type="protein sequence ID" value="MFK2932613.1"/>
    <property type="molecule type" value="Genomic_DNA"/>
</dbReference>
<evidence type="ECO:0000313" key="12">
    <source>
        <dbReference type="EMBL" id="MFK2932613.1"/>
    </source>
</evidence>
<evidence type="ECO:0000256" key="6">
    <source>
        <dbReference type="ARBA" id="ARBA00022825"/>
    </source>
</evidence>
<dbReference type="Gene3D" id="2.130.10.130">
    <property type="entry name" value="Integrin alpha, N-terminal"/>
    <property type="match status" value="1"/>
</dbReference>
<keyword evidence="13" id="KW-1185">Reference proteome</keyword>
<dbReference type="InterPro" id="IPR030400">
    <property type="entry name" value="Sedolisin_dom"/>
</dbReference>
<proteinExistence type="predicted"/>
<dbReference type="InterPro" id="IPR050819">
    <property type="entry name" value="Tripeptidyl-peptidase_I"/>
</dbReference>
<dbReference type="InterPro" id="IPR013517">
    <property type="entry name" value="FG-GAP"/>
</dbReference>
<comment type="caution">
    <text evidence="12">The sequence shown here is derived from an EMBL/GenBank/DDBJ whole genome shotgun (WGS) entry which is preliminary data.</text>
</comment>
<keyword evidence="7" id="KW-0106">Calcium</keyword>
<keyword evidence="4 10" id="KW-0732">Signal</keyword>
<dbReference type="PROSITE" id="PS00138">
    <property type="entry name" value="SUBTILASE_SER"/>
    <property type="match status" value="1"/>
</dbReference>
<dbReference type="RefSeq" id="WP_404542461.1">
    <property type="nucleotide sequence ID" value="NZ_JADIKL010000015.1"/>
</dbReference>
<evidence type="ECO:0000256" key="8">
    <source>
        <dbReference type="ARBA" id="ARBA00023145"/>
    </source>
</evidence>
<evidence type="ECO:0000256" key="7">
    <source>
        <dbReference type="ARBA" id="ARBA00022837"/>
    </source>
</evidence>
<keyword evidence="3" id="KW-0479">Metal-binding</keyword>
<dbReference type="CDD" id="cd04056">
    <property type="entry name" value="Peptidases_S53"/>
    <property type="match status" value="1"/>
</dbReference>
<dbReference type="Pfam" id="PF13517">
    <property type="entry name" value="FG-GAP_3"/>
    <property type="match status" value="1"/>
</dbReference>
<dbReference type="InterPro" id="IPR036852">
    <property type="entry name" value="Peptidase_S8/S53_dom_sf"/>
</dbReference>
<evidence type="ECO:0000256" key="9">
    <source>
        <dbReference type="PROSITE-ProRule" id="PRU01032"/>
    </source>
</evidence>
<keyword evidence="8" id="KW-0865">Zymogen</keyword>
<organism evidence="12 13">
    <name type="scientific">Dyella agri</name>
    <dbReference type="NCBI Taxonomy" id="1926869"/>
    <lineage>
        <taxon>Bacteria</taxon>
        <taxon>Pseudomonadati</taxon>
        <taxon>Pseudomonadota</taxon>
        <taxon>Gammaproteobacteria</taxon>
        <taxon>Lysobacterales</taxon>
        <taxon>Rhodanobacteraceae</taxon>
        <taxon>Dyella</taxon>
    </lineage>
</organism>
<evidence type="ECO:0000256" key="3">
    <source>
        <dbReference type="ARBA" id="ARBA00022723"/>
    </source>
</evidence>
<keyword evidence="6 9" id="KW-0720">Serine protease</keyword>
<evidence type="ECO:0000256" key="2">
    <source>
        <dbReference type="ARBA" id="ARBA00022670"/>
    </source>
</evidence>
<keyword evidence="5 9" id="KW-0378">Hydrolase</keyword>
<reference evidence="12 13" key="1">
    <citation type="submission" date="2020-10" db="EMBL/GenBank/DDBJ databases">
        <title>Phylogeny of dyella-like bacteria.</title>
        <authorList>
            <person name="Fu J."/>
        </authorList>
    </citation>
    <scope>NUCLEOTIDE SEQUENCE [LARGE SCALE GENOMIC DNA]</scope>
    <source>
        <strain evidence="12 13">DKC-1</strain>
    </source>
</reference>
<feature type="signal peptide" evidence="10">
    <location>
        <begin position="1"/>
        <end position="25"/>
    </location>
</feature>
<dbReference type="Pfam" id="PF09286">
    <property type="entry name" value="Pro-kuma_activ"/>
    <property type="match status" value="1"/>
</dbReference>
<comment type="caution">
    <text evidence="9">Lacks conserved residue(s) required for the propagation of feature annotation.</text>
</comment>
<evidence type="ECO:0000256" key="4">
    <source>
        <dbReference type="ARBA" id="ARBA00022729"/>
    </source>
</evidence>
<keyword evidence="2 9" id="KW-0645">Protease</keyword>
<feature type="chain" id="PRO_5047110423" evidence="10">
    <location>
        <begin position="26"/>
        <end position="1083"/>
    </location>
</feature>
<dbReference type="InterPro" id="IPR028994">
    <property type="entry name" value="Integrin_alpha_N"/>
</dbReference>
<evidence type="ECO:0000259" key="11">
    <source>
        <dbReference type="PROSITE" id="PS51695"/>
    </source>
</evidence>
<dbReference type="CDD" id="cd11377">
    <property type="entry name" value="Pro-peptidase_S53"/>
    <property type="match status" value="1"/>
</dbReference>
<dbReference type="SUPFAM" id="SSF52743">
    <property type="entry name" value="Subtilisin-like"/>
    <property type="match status" value="1"/>
</dbReference>
<comment type="cofactor">
    <cofactor evidence="1">
        <name>Ca(2+)</name>
        <dbReference type="ChEBI" id="CHEBI:29108"/>
    </cofactor>
</comment>
<dbReference type="InterPro" id="IPR023828">
    <property type="entry name" value="Peptidase_S8_Ser-AS"/>
</dbReference>
<gene>
    <name evidence="12" type="ORF">ISP14_17660</name>
</gene>
<evidence type="ECO:0000256" key="1">
    <source>
        <dbReference type="ARBA" id="ARBA00001913"/>
    </source>
</evidence>
<feature type="domain" description="Peptidase S53" evidence="11">
    <location>
        <begin position="249"/>
        <end position="748"/>
    </location>
</feature>
<dbReference type="SUPFAM" id="SSF54897">
    <property type="entry name" value="Protease propeptides/inhibitors"/>
    <property type="match status" value="1"/>
</dbReference>
<evidence type="ECO:0000256" key="5">
    <source>
        <dbReference type="ARBA" id="ARBA00022801"/>
    </source>
</evidence>
<feature type="active site" description="Charge relay system" evidence="9">
    <location>
        <position position="333"/>
    </location>
</feature>
<dbReference type="InterPro" id="IPR015366">
    <property type="entry name" value="S53_propep"/>
</dbReference>
<dbReference type="Gene3D" id="3.40.50.200">
    <property type="entry name" value="Peptidase S8/S53 domain"/>
    <property type="match status" value="1"/>
</dbReference>
<feature type="active site" description="Charge relay system" evidence="9">
    <location>
        <position position="606"/>
    </location>
</feature>
<dbReference type="PANTHER" id="PTHR14218">
    <property type="entry name" value="PROTEASE S8 TRIPEPTIDYL PEPTIDASE I CLN2"/>
    <property type="match status" value="1"/>
</dbReference>
<evidence type="ECO:0000313" key="13">
    <source>
        <dbReference type="Proteomes" id="UP001620397"/>
    </source>
</evidence>
<feature type="active site" description="Charge relay system" evidence="9">
    <location>
        <position position="329"/>
    </location>
</feature>
<dbReference type="SUPFAM" id="SSF69318">
    <property type="entry name" value="Integrin alpha N-terminal domain"/>
    <property type="match status" value="1"/>
</dbReference>
<dbReference type="PROSITE" id="PS51695">
    <property type="entry name" value="SEDOLISIN"/>
    <property type="match status" value="1"/>
</dbReference>
<dbReference type="SMART" id="SM00944">
    <property type="entry name" value="Pro-kuma_activ"/>
    <property type="match status" value="1"/>
</dbReference>
<protein>
    <submittedName>
        <fullName evidence="12">VCBS repeat-containing protein</fullName>
    </submittedName>
</protein>
<sequence length="1083" mass="112455">MHTRNRLRATLLSVACVGAMPVAQAATGHLTFPAPNLVVAPAVAQITATVDNSSRVAVPGTVITAASPRFDRGLVNANLQLGELTLMLKRSPEREARAEAYARQLTDPHSPYFHKWLTAQQIGDLFGPSKQDIAKVTTWLTSRGLQVDGVDPTGLRVHFSGNTTTVQNAFHTELHNYVVNGVVHFANATPQQIPAALSPVVAGVASLNDFKPAPQMREVGPVHKAAAGIWKAADGRTTPLFTNSPGQYDMAPADFNTVYSVTPLWTQATPVRGGGQTVAVLERTNIQAADVSTFRSAFLPANATGTVTYVQPAGPQACTSPGTNGDEGEAALDAEWAGAAAPDANVMVASCADSATNFGPFIAAQNILANNTAHVTIMSLSYGGCEAQQGTAGLAEVNGLWQQAALQGVTVFVSTGDSGAAGCDQNQPFTTAGTAVNGLASTPYNVAVGGTDFYDAGPNGNFANQANYWSPTNAPNGASALGYIPEQTWNDSCASSVLTALAGSLGHPGTQDGESFCNTAFGANFINTGGGSGGISSYIAKPTWQYGVYGTRNDGARTLPDVSMFAANGLYGHSLIYCMSDVSQGGTPCTYTVAGDVNANSAGGTSFAAPAMAGVQALINEETSVGFGQPAGTAYLLGNVLPIYYDIAMREYGSVQSPNATGLAACNSETAGLTGNGCPFNNVTVGDIDEPCLPLSPDCYSRPGHQHGVLSTSRSQLQPAYLTGAGYNYATGLGSVNASILASATFNEERTYSAGAIGVVSDFLGGASADAADGHSDIAYIDPSNNTLTELGMSGPTVLQSHTQPVAAGYSIGAMTDLDAESSAGLHSSGALASFAFTNPATRQLYIWVNDGNGGRTAYKVGAPYPDGWTLVGSGTVDASLHSALIWQNETTGQVGWWDLTFTPGSSTVGVTATVLSTTPGYKLTLADLNGDGYMDFVFTGPNNDLYAWINDGTGHFSHHFVTNFPAGWVLQGAGDVNGDGKSDLLFTNDTTNQFGWWLMNGSTVMYRGVRSITPGYQISTIGDFNGDGLVDILWTDAAGDAYDWQSTGSNFQSFRLNDATGAPVTLPAGVQVQTNRYQGLLF</sequence>
<accession>A0ABW8KND0</accession>
<evidence type="ECO:0000256" key="10">
    <source>
        <dbReference type="SAM" id="SignalP"/>
    </source>
</evidence>
<dbReference type="Proteomes" id="UP001620397">
    <property type="component" value="Unassembled WGS sequence"/>
</dbReference>
<dbReference type="PANTHER" id="PTHR14218:SF15">
    <property type="entry name" value="TRIPEPTIDYL-PEPTIDASE 1"/>
    <property type="match status" value="1"/>
</dbReference>